<keyword evidence="2" id="KW-1185">Reference proteome</keyword>
<organism evidence="1 2">
    <name type="scientific">Micromonospora zhanjiangensis</name>
    <dbReference type="NCBI Taxonomy" id="1522057"/>
    <lineage>
        <taxon>Bacteria</taxon>
        <taxon>Bacillati</taxon>
        <taxon>Actinomycetota</taxon>
        <taxon>Actinomycetes</taxon>
        <taxon>Micromonosporales</taxon>
        <taxon>Micromonosporaceae</taxon>
        <taxon>Micromonospora</taxon>
    </lineage>
</organism>
<protein>
    <submittedName>
        <fullName evidence="1">Uncharacterized protein</fullName>
    </submittedName>
</protein>
<dbReference type="RefSeq" id="WP_377547174.1">
    <property type="nucleotide sequence ID" value="NZ_JBHSBN010000011.1"/>
</dbReference>
<proteinExistence type="predicted"/>
<sequence length="217" mass="23158">MTDPRHLHALAAAHSLAAARATLADRAATEARRHTTSLLDAAPVLRSAVMSTRHSTGGHGDPTGALLTARPVRDTTWADLAAQSDRRLRWLADQLPVATVGPDAWWRIVTALLRLRPARAAAIHRHLADEDAWLRDALGLDADRQRLPGDPECPACRTRRLYAQTAASDPALWTVVCALPGCRCSGTDCPCGMAVRVAGVAHIWPRSTVLAGTTAAA</sequence>
<gene>
    <name evidence="1" type="ORF">ACFOX0_17910</name>
</gene>
<accession>A0ABV8KNZ8</accession>
<dbReference type="Proteomes" id="UP001595868">
    <property type="component" value="Unassembled WGS sequence"/>
</dbReference>
<reference evidence="2" key="1">
    <citation type="journal article" date="2019" name="Int. J. Syst. Evol. Microbiol.">
        <title>The Global Catalogue of Microorganisms (GCM) 10K type strain sequencing project: providing services to taxonomists for standard genome sequencing and annotation.</title>
        <authorList>
            <consortium name="The Broad Institute Genomics Platform"/>
            <consortium name="The Broad Institute Genome Sequencing Center for Infectious Disease"/>
            <person name="Wu L."/>
            <person name="Ma J."/>
        </authorList>
    </citation>
    <scope>NUCLEOTIDE SEQUENCE [LARGE SCALE GENOMIC DNA]</scope>
    <source>
        <strain evidence="2">2902at01</strain>
    </source>
</reference>
<comment type="caution">
    <text evidence="1">The sequence shown here is derived from an EMBL/GenBank/DDBJ whole genome shotgun (WGS) entry which is preliminary data.</text>
</comment>
<evidence type="ECO:0000313" key="2">
    <source>
        <dbReference type="Proteomes" id="UP001595868"/>
    </source>
</evidence>
<dbReference type="EMBL" id="JBHSBN010000011">
    <property type="protein sequence ID" value="MFC4107793.1"/>
    <property type="molecule type" value="Genomic_DNA"/>
</dbReference>
<name>A0ABV8KNZ8_9ACTN</name>
<evidence type="ECO:0000313" key="1">
    <source>
        <dbReference type="EMBL" id="MFC4107793.1"/>
    </source>
</evidence>